<reference evidence="2" key="1">
    <citation type="submission" date="2013-02" db="EMBL/GenBank/DDBJ databases">
        <authorList>
            <person name="Cross G.A.M."/>
            <person name="Kim H.-S."/>
            <person name="Wickstead B."/>
        </authorList>
    </citation>
    <scope>NUCLEOTIDE SEQUENCE</scope>
    <source>
        <strain evidence="2">Lister 427</strain>
    </source>
</reference>
<dbReference type="AlphaFoldDB" id="M4SXN4"/>
<organism evidence="2">
    <name type="scientific">Trypanosoma brucei</name>
    <dbReference type="NCBI Taxonomy" id="5691"/>
    <lineage>
        <taxon>Eukaryota</taxon>
        <taxon>Discoba</taxon>
        <taxon>Euglenozoa</taxon>
        <taxon>Kinetoplastea</taxon>
        <taxon>Metakinetoplastina</taxon>
        <taxon>Trypanosomatida</taxon>
        <taxon>Trypanosomatidae</taxon>
        <taxon>Trypanosoma</taxon>
    </lineage>
</organism>
<evidence type="ECO:0000313" key="2">
    <source>
        <dbReference type="EMBL" id="AGH60829.1"/>
    </source>
</evidence>
<keyword evidence="1" id="KW-0732">Signal</keyword>
<proteinExistence type="predicted"/>
<feature type="signal peptide" evidence="1">
    <location>
        <begin position="1"/>
        <end position="25"/>
    </location>
</feature>
<reference evidence="2" key="2">
    <citation type="journal article" date="2014" name="Mol. Biochem. Parasitol.">
        <title>Capturing the variant surface glycoprotein repertoire (the VSGnome) of Trypanosoma brucei Lister 427.</title>
        <authorList>
            <person name="Cross G.A."/>
            <person name="Kim H.S."/>
            <person name="Wickstead B."/>
        </authorList>
    </citation>
    <scope>NUCLEOTIDE SEQUENCE</scope>
    <source>
        <strain evidence="2">Lister 427</strain>
    </source>
</reference>
<feature type="chain" id="PRO_5004057880" evidence="1">
    <location>
        <begin position="26"/>
        <end position="250"/>
    </location>
</feature>
<name>M4SXN4_9TRYP</name>
<sequence>MTARKPTWRTAVFLFLLASFTGSNTSPIETKDELADAVESVCYEQLYLEELAELFKQGNEERTTNLEQISTDAQQYKIAAVIAASMEKHCLYMALYHKFRRLHQDQTQRVKQANADVDAALLAISEHIGVLKATTALAKTTLKLDATSVHGNGNANNNIRIRLIPTTGSKELCTAVTNLTEISESHDKIKLMQLTNVKLSDRKAIEKNLFDKHVTITGLSSCTAAACYTSPFTTAITNCTRQTTSTLTGA</sequence>
<protein>
    <submittedName>
        <fullName evidence="2">Variant surface glycoprotein 1926</fullName>
    </submittedName>
</protein>
<evidence type="ECO:0000256" key="1">
    <source>
        <dbReference type="SAM" id="SignalP"/>
    </source>
</evidence>
<accession>M4SXN4</accession>
<dbReference type="EMBL" id="KC613398">
    <property type="protein sequence ID" value="AGH60829.1"/>
    <property type="molecule type" value="Genomic_DNA"/>
</dbReference>
<dbReference type="VEuPathDB" id="TriTrypDB:Tb427_000342100"/>